<dbReference type="InterPro" id="IPR023214">
    <property type="entry name" value="HAD_sf"/>
</dbReference>
<dbReference type="SFLD" id="SFLDS00003">
    <property type="entry name" value="Haloacid_Dehalogenase"/>
    <property type="match status" value="1"/>
</dbReference>
<reference evidence="2 3" key="1">
    <citation type="submission" date="2023-05" db="EMBL/GenBank/DDBJ databases">
        <title>Streptantibioticus silvisoli sp. nov., acidotolerant actinomycetes 1 from pine litter.</title>
        <authorList>
            <person name="Swiecimska M."/>
            <person name="Golinska P."/>
            <person name="Sangal V."/>
            <person name="Wachnowicz B."/>
            <person name="Goodfellow M."/>
        </authorList>
    </citation>
    <scope>NUCLEOTIDE SEQUENCE</scope>
    <source>
        <strain evidence="2">SL13</strain>
        <strain evidence="1 3">SL54</strain>
    </source>
</reference>
<evidence type="ECO:0000313" key="1">
    <source>
        <dbReference type="EMBL" id="MDI5967433.1"/>
    </source>
</evidence>
<dbReference type="EMBL" id="JAAGKO020000090">
    <property type="protein sequence ID" value="MDI5967433.1"/>
    <property type="molecule type" value="Genomic_DNA"/>
</dbReference>
<dbReference type="Proteomes" id="UP001156398">
    <property type="component" value="Unassembled WGS sequence"/>
</dbReference>
<gene>
    <name evidence="1" type="ORF">POF43_032725</name>
    <name evidence="2" type="ORF">POF50_030575</name>
</gene>
<dbReference type="EMBL" id="JABXJJ020000049">
    <property type="protein sequence ID" value="MDI5973634.1"/>
    <property type="molecule type" value="Genomic_DNA"/>
</dbReference>
<comment type="caution">
    <text evidence="2">The sequence shown here is derived from an EMBL/GenBank/DDBJ whole genome shotgun (WGS) entry which is preliminary data.</text>
</comment>
<dbReference type="Gene3D" id="3.40.50.1000">
    <property type="entry name" value="HAD superfamily/HAD-like"/>
    <property type="match status" value="1"/>
</dbReference>
<keyword evidence="3" id="KW-1185">Reference proteome</keyword>
<dbReference type="InterPro" id="IPR036412">
    <property type="entry name" value="HAD-like_sf"/>
</dbReference>
<accession>A0AA90KJL3</accession>
<dbReference type="SFLD" id="SFLDG01129">
    <property type="entry name" value="C1.5:_HAD__Beta-PGM__Phosphata"/>
    <property type="match status" value="1"/>
</dbReference>
<protein>
    <submittedName>
        <fullName evidence="2">HAD family phosphatase</fullName>
    </submittedName>
</protein>
<organism evidence="2">
    <name type="scientific">Streptantibioticus silvisoli</name>
    <dbReference type="NCBI Taxonomy" id="2705255"/>
    <lineage>
        <taxon>Bacteria</taxon>
        <taxon>Bacillati</taxon>
        <taxon>Actinomycetota</taxon>
        <taxon>Actinomycetes</taxon>
        <taxon>Kitasatosporales</taxon>
        <taxon>Streptomycetaceae</taxon>
        <taxon>Streptantibioticus</taxon>
    </lineage>
</organism>
<evidence type="ECO:0000313" key="3">
    <source>
        <dbReference type="Proteomes" id="UP001156398"/>
    </source>
</evidence>
<dbReference type="InterPro" id="IPR023198">
    <property type="entry name" value="PGP-like_dom2"/>
</dbReference>
<dbReference type="CDD" id="cd07505">
    <property type="entry name" value="HAD_BPGM-like"/>
    <property type="match status" value="1"/>
</dbReference>
<dbReference type="SUPFAM" id="SSF56784">
    <property type="entry name" value="HAD-like"/>
    <property type="match status" value="1"/>
</dbReference>
<dbReference type="PRINTS" id="PR00413">
    <property type="entry name" value="HADHALOGNASE"/>
</dbReference>
<proteinExistence type="predicted"/>
<dbReference type="SFLD" id="SFLDG01135">
    <property type="entry name" value="C1.5.6:_HAD__Beta-PGM__Phospha"/>
    <property type="match status" value="1"/>
</dbReference>
<sequence>MRISAVLFDMDGVLIDTDEAIAALWHGLGAEFGVSIDAADIAAHVLGCSPEHTVGTVFAALGPDDRERVMDRVRAAEPTLGFAPVPQAARLVERLAAAGVPLALVTSASTGRAERVLKELGIDGAFSTSVTWGEAQRGKPAPDCYLLAARRLNVPAAECLVFEDTSSGVRAAVAAGAPCVGVSRYDPAPLRTGGARHVVRTFDAVGVRQAADGLVLTIGDEELPVTPAA</sequence>
<dbReference type="Gene3D" id="1.10.150.240">
    <property type="entry name" value="Putative phosphatase, domain 2"/>
    <property type="match status" value="1"/>
</dbReference>
<evidence type="ECO:0000313" key="2">
    <source>
        <dbReference type="EMBL" id="MDI5973634.1"/>
    </source>
</evidence>
<dbReference type="InterPro" id="IPR051806">
    <property type="entry name" value="HAD-like_SPP"/>
</dbReference>
<dbReference type="Pfam" id="PF00702">
    <property type="entry name" value="Hydrolase"/>
    <property type="match status" value="1"/>
</dbReference>
<dbReference type="NCBIfam" id="TIGR01509">
    <property type="entry name" value="HAD-SF-IA-v3"/>
    <property type="match status" value="1"/>
</dbReference>
<dbReference type="InterPro" id="IPR006439">
    <property type="entry name" value="HAD-SF_hydro_IA"/>
</dbReference>
<dbReference type="PANTHER" id="PTHR43481">
    <property type="entry name" value="FRUCTOSE-1-PHOSPHATE PHOSPHATASE"/>
    <property type="match status" value="1"/>
</dbReference>
<name>A0AA90KJL3_9ACTN</name>
<dbReference type="PANTHER" id="PTHR43481:SF4">
    <property type="entry name" value="GLYCEROL-1-PHOSPHATE PHOSPHOHYDROLASE 1-RELATED"/>
    <property type="match status" value="1"/>
</dbReference>
<dbReference type="RefSeq" id="WP_271315514.1">
    <property type="nucleotide sequence ID" value="NZ_JAAGKO020000090.1"/>
</dbReference>
<dbReference type="GO" id="GO:0050308">
    <property type="term" value="F:sugar-phosphatase activity"/>
    <property type="evidence" value="ECO:0007669"/>
    <property type="project" value="TreeGrafter"/>
</dbReference>
<dbReference type="AlphaFoldDB" id="A0AA90KJL3"/>